<dbReference type="PANTHER" id="PTHR13939:SF0">
    <property type="entry name" value="NMN AMIDOHYDROLASE-LIKE PROTEIN YFAY"/>
    <property type="match status" value="1"/>
</dbReference>
<protein>
    <recommendedName>
        <fullName evidence="2">MoaB/Mog domain-containing protein</fullName>
    </recommendedName>
</protein>
<dbReference type="Proteomes" id="UP001378592">
    <property type="component" value="Unassembled WGS sequence"/>
</dbReference>
<proteinExistence type="inferred from homology"/>
<dbReference type="InterPro" id="IPR002500">
    <property type="entry name" value="PAPS_reduct_dom"/>
</dbReference>
<dbReference type="GO" id="GO:0003824">
    <property type="term" value="F:catalytic activity"/>
    <property type="evidence" value="ECO:0007669"/>
    <property type="project" value="InterPro"/>
</dbReference>
<dbReference type="Pfam" id="PF24102">
    <property type="entry name" value="FLAD1_M"/>
    <property type="match status" value="1"/>
</dbReference>
<evidence type="ECO:0000313" key="3">
    <source>
        <dbReference type="EMBL" id="KAK7794220.1"/>
    </source>
</evidence>
<name>A0AAN9VDD6_9ORTH</name>
<feature type="domain" description="MoaB/Mog" evidence="2">
    <location>
        <begin position="35"/>
        <end position="201"/>
    </location>
</feature>
<dbReference type="Gene3D" id="3.40.50.620">
    <property type="entry name" value="HUPs"/>
    <property type="match status" value="1"/>
</dbReference>
<keyword evidence="4" id="KW-1185">Reference proteome</keyword>
<dbReference type="SMART" id="SM00852">
    <property type="entry name" value="MoCF_biosynth"/>
    <property type="match status" value="1"/>
</dbReference>
<sequence length="465" mass="52750">MAFLRKISPFCLNGASISNTSCTSVVLLRKQSSAGIIVIGEEILKGQVADTNSHFIARHLFDRGIKVKRISVIGDEEDEIAKEVLLFSKNFSYVITTGGIGPTHDDVTFSAIAKAFGEEVKPHPELVKLCADFFKTEDLNSPAMKLAHIPESAKLLYGIDQSTGKRTLYPNISVHNVYIFPGIPILMQKLFLAVQEELFKEGNERIHVKNLYLSCTEVDFAEHLNHVVSKYPSVTFGSYPKLFDRFYKVHVTIQSVRKEECEKAYNDLLALIPREFIVNFDTAPTQNSYEKILNFGVQKKKNHVQNAVESIEQFCEIYRPAEMCVVFNGDPESVVLTHLIHGCLRRNSESANLNGVTFMEKPYTSELEQFIQETQARYNMKLERFSGPLSNTLNAFIDVHEHFKAVFVGCVADENSDLLQLLTYAEKNHPTIQWVNPLKDWTKTDVWDFIDSLSLPYSTFNNSKK</sequence>
<comment type="caution">
    <text evidence="3">The sequence shown here is derived from an EMBL/GenBank/DDBJ whole genome shotgun (WGS) entry which is preliminary data.</text>
</comment>
<dbReference type="InterPro" id="IPR050101">
    <property type="entry name" value="CinA"/>
</dbReference>
<dbReference type="InterPro" id="IPR036425">
    <property type="entry name" value="MoaB/Mog-like_dom_sf"/>
</dbReference>
<evidence type="ECO:0000256" key="1">
    <source>
        <dbReference type="ARBA" id="ARBA00007589"/>
    </source>
</evidence>
<dbReference type="EMBL" id="JAZDUA010000342">
    <property type="protein sequence ID" value="KAK7794220.1"/>
    <property type="molecule type" value="Genomic_DNA"/>
</dbReference>
<dbReference type="PANTHER" id="PTHR13939">
    <property type="entry name" value="NICOTINAMIDE-NUCLEOTIDE AMIDOHYDROLASE PNCC"/>
    <property type="match status" value="1"/>
</dbReference>
<dbReference type="Gene3D" id="3.40.980.10">
    <property type="entry name" value="MoaB/Mog-like domain"/>
    <property type="match status" value="1"/>
</dbReference>
<dbReference type="Pfam" id="PF00994">
    <property type="entry name" value="MoCF_biosynth"/>
    <property type="match status" value="1"/>
</dbReference>
<dbReference type="Pfam" id="PF01507">
    <property type="entry name" value="PAPS_reduct"/>
    <property type="match status" value="1"/>
</dbReference>
<dbReference type="InterPro" id="IPR056596">
    <property type="entry name" value="FLAD1_M"/>
</dbReference>
<accession>A0AAN9VDD6</accession>
<dbReference type="CDD" id="cd00885">
    <property type="entry name" value="cinA"/>
    <property type="match status" value="1"/>
</dbReference>
<dbReference type="AlphaFoldDB" id="A0AAN9VDD6"/>
<evidence type="ECO:0000259" key="2">
    <source>
        <dbReference type="SMART" id="SM00852"/>
    </source>
</evidence>
<dbReference type="SUPFAM" id="SSF53218">
    <property type="entry name" value="Molybdenum cofactor biosynthesis proteins"/>
    <property type="match status" value="1"/>
</dbReference>
<dbReference type="InterPro" id="IPR014729">
    <property type="entry name" value="Rossmann-like_a/b/a_fold"/>
</dbReference>
<evidence type="ECO:0000313" key="4">
    <source>
        <dbReference type="Proteomes" id="UP001378592"/>
    </source>
</evidence>
<reference evidence="3 4" key="1">
    <citation type="submission" date="2024-03" db="EMBL/GenBank/DDBJ databases">
        <title>The genome assembly and annotation of the cricket Gryllus longicercus Weissman &amp; Gray.</title>
        <authorList>
            <person name="Szrajer S."/>
            <person name="Gray D."/>
            <person name="Ylla G."/>
        </authorList>
    </citation>
    <scope>NUCLEOTIDE SEQUENCE [LARGE SCALE GENOMIC DNA]</scope>
    <source>
        <strain evidence="3">DAG 2021-001</strain>
        <tissue evidence="3">Whole body minus gut</tissue>
    </source>
</reference>
<organism evidence="3 4">
    <name type="scientific">Gryllus longicercus</name>
    <dbReference type="NCBI Taxonomy" id="2509291"/>
    <lineage>
        <taxon>Eukaryota</taxon>
        <taxon>Metazoa</taxon>
        <taxon>Ecdysozoa</taxon>
        <taxon>Arthropoda</taxon>
        <taxon>Hexapoda</taxon>
        <taxon>Insecta</taxon>
        <taxon>Pterygota</taxon>
        <taxon>Neoptera</taxon>
        <taxon>Polyneoptera</taxon>
        <taxon>Orthoptera</taxon>
        <taxon>Ensifera</taxon>
        <taxon>Gryllidea</taxon>
        <taxon>Grylloidea</taxon>
        <taxon>Gryllidae</taxon>
        <taxon>Gryllinae</taxon>
        <taxon>Gryllus</taxon>
    </lineage>
</organism>
<comment type="similarity">
    <text evidence="1">In the N-terminal section; belongs to the MoaB/Mog family.</text>
</comment>
<dbReference type="InterPro" id="IPR001453">
    <property type="entry name" value="MoaB/Mog_dom"/>
</dbReference>
<dbReference type="SUPFAM" id="SSF52402">
    <property type="entry name" value="Adenine nucleotide alpha hydrolases-like"/>
    <property type="match status" value="1"/>
</dbReference>
<gene>
    <name evidence="3" type="ORF">R5R35_012542</name>
</gene>